<keyword evidence="1" id="KW-0732">Signal</keyword>
<evidence type="ECO:0000313" key="2">
    <source>
        <dbReference type="EMBL" id="OAX83671.1"/>
    </source>
</evidence>
<accession>A0A1B7P3R6</accession>
<name>A0A1B7P3R6_9EURO</name>
<reference evidence="2 3" key="1">
    <citation type="submission" date="2015-07" db="EMBL/GenBank/DDBJ databases">
        <title>Emmonsia species relationships and genome sequence.</title>
        <authorList>
            <person name="Cuomo C.A."/>
            <person name="Schwartz I.S."/>
            <person name="Kenyon C."/>
            <person name="de Hoog G.S."/>
            <person name="Govender N.P."/>
            <person name="Botha A."/>
            <person name="Moreno L."/>
            <person name="de Vries M."/>
            <person name="Munoz J.F."/>
            <person name="Stielow J.B."/>
        </authorList>
    </citation>
    <scope>NUCLEOTIDE SEQUENCE [LARGE SCALE GENOMIC DNA]</scope>
    <source>
        <strain evidence="2 3">CBS 136260</strain>
    </source>
</reference>
<proteinExistence type="predicted"/>
<feature type="signal peptide" evidence="1">
    <location>
        <begin position="1"/>
        <end position="18"/>
    </location>
</feature>
<dbReference type="AlphaFoldDB" id="A0A1B7P3R6"/>
<protein>
    <submittedName>
        <fullName evidence="2">Uncharacterized protein</fullName>
    </submittedName>
</protein>
<dbReference type="EMBL" id="LGUA01000148">
    <property type="protein sequence ID" value="OAX83671.1"/>
    <property type="molecule type" value="Genomic_DNA"/>
</dbReference>
<evidence type="ECO:0000256" key="1">
    <source>
        <dbReference type="SAM" id="SignalP"/>
    </source>
</evidence>
<organism evidence="2 3">
    <name type="scientific">Emergomyces africanus</name>
    <dbReference type="NCBI Taxonomy" id="1955775"/>
    <lineage>
        <taxon>Eukaryota</taxon>
        <taxon>Fungi</taxon>
        <taxon>Dikarya</taxon>
        <taxon>Ascomycota</taxon>
        <taxon>Pezizomycotina</taxon>
        <taxon>Eurotiomycetes</taxon>
        <taxon>Eurotiomycetidae</taxon>
        <taxon>Onygenales</taxon>
        <taxon>Ajellomycetaceae</taxon>
        <taxon>Emergomyces</taxon>
    </lineage>
</organism>
<keyword evidence="3" id="KW-1185">Reference proteome</keyword>
<dbReference type="OrthoDB" id="3497702at2759"/>
<feature type="chain" id="PRO_5008598406" evidence="1">
    <location>
        <begin position="19"/>
        <end position="126"/>
    </location>
</feature>
<comment type="caution">
    <text evidence="2">The sequence shown here is derived from an EMBL/GenBank/DDBJ whole genome shotgun (WGS) entry which is preliminary data.</text>
</comment>
<evidence type="ECO:0000313" key="3">
    <source>
        <dbReference type="Proteomes" id="UP000091918"/>
    </source>
</evidence>
<gene>
    <name evidence="2" type="ORF">ACJ72_01960</name>
</gene>
<sequence>MQISFAVVLGLLTTSISAIQIPRANNFLAVAVQLTNSFTGNSATLPIPLDGIARGISNLFGDTPVAEGGKVLASSATLVKLGGICTISDPSGIIAVLSDQSPFANLSDGTTGEPRDLSEAYIVCKE</sequence>
<dbReference type="Proteomes" id="UP000091918">
    <property type="component" value="Unassembled WGS sequence"/>
</dbReference>